<gene>
    <name evidence="2" type="ORF">EJB05_38609</name>
</gene>
<dbReference type="AlphaFoldDB" id="A0A5J9TVA3"/>
<dbReference type="Proteomes" id="UP000324897">
    <property type="component" value="Unassembled WGS sequence"/>
</dbReference>
<keyword evidence="3" id="KW-1185">Reference proteome</keyword>
<sequence length="136" mass="14818">MSPSPPSIATQLPSTRYIPLDRASLSSEILLLNNIFWSSSHSPALPPPPPPKFGSRRNRVAAPPLPDPAFVARYRALSRNRTSPHPLTAPPESQSSSPRIRAPKSSSSSSSSLLVPDLRGRQIQPASDWFLLLLHI</sequence>
<feature type="compositionally biased region" description="Low complexity" evidence="1">
    <location>
        <begin position="95"/>
        <end position="112"/>
    </location>
</feature>
<accession>A0A5J9TVA3</accession>
<dbReference type="EMBL" id="RWGY01000031">
    <property type="protein sequence ID" value="TVU15107.1"/>
    <property type="molecule type" value="Genomic_DNA"/>
</dbReference>
<protein>
    <submittedName>
        <fullName evidence="2">Uncharacterized protein</fullName>
    </submittedName>
</protein>
<proteinExistence type="predicted"/>
<feature type="region of interest" description="Disordered" evidence="1">
    <location>
        <begin position="39"/>
        <end position="115"/>
    </location>
</feature>
<reference evidence="2 3" key="1">
    <citation type="journal article" date="2019" name="Sci. Rep.">
        <title>A high-quality genome of Eragrostis curvula grass provides insights into Poaceae evolution and supports new strategies to enhance forage quality.</title>
        <authorList>
            <person name="Carballo J."/>
            <person name="Santos B.A.C.M."/>
            <person name="Zappacosta D."/>
            <person name="Garbus I."/>
            <person name="Selva J.P."/>
            <person name="Gallo C.A."/>
            <person name="Diaz A."/>
            <person name="Albertini E."/>
            <person name="Caccamo M."/>
            <person name="Echenique V."/>
        </authorList>
    </citation>
    <scope>NUCLEOTIDE SEQUENCE [LARGE SCALE GENOMIC DNA]</scope>
    <source>
        <strain evidence="3">cv. Victoria</strain>
        <tissue evidence="2">Leaf</tissue>
    </source>
</reference>
<name>A0A5J9TVA3_9POAL</name>
<feature type="non-terminal residue" evidence="2">
    <location>
        <position position="1"/>
    </location>
</feature>
<comment type="caution">
    <text evidence="2">The sequence shown here is derived from an EMBL/GenBank/DDBJ whole genome shotgun (WGS) entry which is preliminary data.</text>
</comment>
<organism evidence="2 3">
    <name type="scientific">Eragrostis curvula</name>
    <name type="common">weeping love grass</name>
    <dbReference type="NCBI Taxonomy" id="38414"/>
    <lineage>
        <taxon>Eukaryota</taxon>
        <taxon>Viridiplantae</taxon>
        <taxon>Streptophyta</taxon>
        <taxon>Embryophyta</taxon>
        <taxon>Tracheophyta</taxon>
        <taxon>Spermatophyta</taxon>
        <taxon>Magnoliopsida</taxon>
        <taxon>Liliopsida</taxon>
        <taxon>Poales</taxon>
        <taxon>Poaceae</taxon>
        <taxon>PACMAD clade</taxon>
        <taxon>Chloridoideae</taxon>
        <taxon>Eragrostideae</taxon>
        <taxon>Eragrostidinae</taxon>
        <taxon>Eragrostis</taxon>
    </lineage>
</organism>
<evidence type="ECO:0000313" key="2">
    <source>
        <dbReference type="EMBL" id="TVU15107.1"/>
    </source>
</evidence>
<evidence type="ECO:0000256" key="1">
    <source>
        <dbReference type="SAM" id="MobiDB-lite"/>
    </source>
</evidence>
<dbReference type="Gramene" id="TVU15107">
    <property type="protein sequence ID" value="TVU15107"/>
    <property type="gene ID" value="EJB05_38609"/>
</dbReference>
<evidence type="ECO:0000313" key="3">
    <source>
        <dbReference type="Proteomes" id="UP000324897"/>
    </source>
</evidence>